<organism evidence="4 5">
    <name type="scientific">Ceratodon purpureus</name>
    <name type="common">Fire moss</name>
    <name type="synonym">Dicranum purpureum</name>
    <dbReference type="NCBI Taxonomy" id="3225"/>
    <lineage>
        <taxon>Eukaryota</taxon>
        <taxon>Viridiplantae</taxon>
        <taxon>Streptophyta</taxon>
        <taxon>Embryophyta</taxon>
        <taxon>Bryophyta</taxon>
        <taxon>Bryophytina</taxon>
        <taxon>Bryopsida</taxon>
        <taxon>Dicranidae</taxon>
        <taxon>Pseudoditrichales</taxon>
        <taxon>Ditrichaceae</taxon>
        <taxon>Ceratodon</taxon>
    </lineage>
</organism>
<evidence type="ECO:0000313" key="4">
    <source>
        <dbReference type="EMBL" id="KAG0564253.1"/>
    </source>
</evidence>
<reference evidence="4" key="1">
    <citation type="submission" date="2020-06" db="EMBL/GenBank/DDBJ databases">
        <title>WGS assembly of Ceratodon purpureus strain R40.</title>
        <authorList>
            <person name="Carey S.B."/>
            <person name="Jenkins J."/>
            <person name="Shu S."/>
            <person name="Lovell J.T."/>
            <person name="Sreedasyam A."/>
            <person name="Maumus F."/>
            <person name="Tiley G.P."/>
            <person name="Fernandez-Pozo N."/>
            <person name="Barry K."/>
            <person name="Chen C."/>
            <person name="Wang M."/>
            <person name="Lipzen A."/>
            <person name="Daum C."/>
            <person name="Saski C.A."/>
            <person name="Payton A.C."/>
            <person name="Mcbreen J.C."/>
            <person name="Conrad R.E."/>
            <person name="Kollar L.M."/>
            <person name="Olsson S."/>
            <person name="Huttunen S."/>
            <person name="Landis J.B."/>
            <person name="Wickett N.J."/>
            <person name="Johnson M.G."/>
            <person name="Rensing S.A."/>
            <person name="Grimwood J."/>
            <person name="Schmutz J."/>
            <person name="Mcdaniel S.F."/>
        </authorList>
    </citation>
    <scope>NUCLEOTIDE SEQUENCE</scope>
    <source>
        <strain evidence="4">R40</strain>
    </source>
</reference>
<feature type="domain" description="F-box" evidence="3">
    <location>
        <begin position="75"/>
        <end position="124"/>
    </location>
</feature>
<keyword evidence="2" id="KW-0677">Repeat</keyword>
<comment type="caution">
    <text evidence="4">The sequence shown here is derived from an EMBL/GenBank/DDBJ whole genome shotgun (WGS) entry which is preliminary data.</text>
</comment>
<proteinExistence type="predicted"/>
<dbReference type="CDD" id="cd22157">
    <property type="entry name" value="F-box_AtFBW1-like"/>
    <property type="match status" value="1"/>
</dbReference>
<evidence type="ECO:0000256" key="1">
    <source>
        <dbReference type="ARBA" id="ARBA00022441"/>
    </source>
</evidence>
<evidence type="ECO:0000256" key="2">
    <source>
        <dbReference type="ARBA" id="ARBA00022737"/>
    </source>
</evidence>
<evidence type="ECO:0000259" key="3">
    <source>
        <dbReference type="PROSITE" id="PS50181"/>
    </source>
</evidence>
<dbReference type="Gene3D" id="2.120.10.80">
    <property type="entry name" value="Kelch-type beta propeller"/>
    <property type="match status" value="1"/>
</dbReference>
<dbReference type="PANTHER" id="PTHR46344:SF27">
    <property type="entry name" value="KELCH REPEAT SUPERFAMILY PROTEIN"/>
    <property type="match status" value="1"/>
</dbReference>
<dbReference type="PROSITE" id="PS50181">
    <property type="entry name" value="FBOX"/>
    <property type="match status" value="1"/>
</dbReference>
<dbReference type="Pfam" id="PF24681">
    <property type="entry name" value="Kelch_KLHDC2_KLHL20_DRC7"/>
    <property type="match status" value="1"/>
</dbReference>
<dbReference type="Pfam" id="PF00646">
    <property type="entry name" value="F-box"/>
    <property type="match status" value="1"/>
</dbReference>
<dbReference type="InterPro" id="IPR036047">
    <property type="entry name" value="F-box-like_dom_sf"/>
</dbReference>
<keyword evidence="1" id="KW-0880">Kelch repeat</keyword>
<name>A0A8T0GZF6_CERPU</name>
<dbReference type="AlphaFoldDB" id="A0A8T0GZF6"/>
<dbReference type="EMBL" id="CM026429">
    <property type="protein sequence ID" value="KAG0564253.1"/>
    <property type="molecule type" value="Genomic_DNA"/>
</dbReference>
<accession>A0A8T0GZF6</accession>
<gene>
    <name evidence="4" type="ORF">KC19_8G096200</name>
</gene>
<protein>
    <recommendedName>
        <fullName evidence="3">F-box domain-containing protein</fullName>
    </recommendedName>
</protein>
<keyword evidence="5" id="KW-1185">Reference proteome</keyword>
<dbReference type="Gene3D" id="1.20.1280.50">
    <property type="match status" value="1"/>
</dbReference>
<sequence length="447" mass="49022">MGAMGAATGVSRECALKTSRVGNGKGSVAVELDDWKVKESEGQSLKAVEEDVGELVLSEWCGRAMMQRTDAEEKGAPILGLPDDVMTLVFARLPRQSLVMARLVCSSWKRVAEQQELASLRRKMGVAEGWMYVLAETPEGSPFRAYDPVAAKWSILPPTPGRSEGQQWQGFACVALGYKFFLIGGTRSQKSFPADRYSSAVVCSDVVIYDALTNKWSKGANMNTPRSWAAAAVVGDKVYVAGGQGNTKFLDSAEVYDPNSDTWKTISSMGVVRSSCQGIALDGQFWVIAGEYVKNYYDNNQTSSAEVYDAGSDTWRFVPNMCLDDNKVMEPSAVVNGELICVHQKRIMAYNKDVNTWNQLGHINGGEVYARPYSRFGFACESVGSKLYIIGGTRVHSQNRNQYNTPLNTVEICDLGDAKQPSQLWWTLGADMSRSQGIMSASTVTWL</sequence>
<dbReference type="SMART" id="SM00256">
    <property type="entry name" value="FBOX"/>
    <property type="match status" value="1"/>
</dbReference>
<dbReference type="InterPro" id="IPR001810">
    <property type="entry name" value="F-box_dom"/>
</dbReference>
<dbReference type="SMART" id="SM00612">
    <property type="entry name" value="Kelch"/>
    <property type="match status" value="3"/>
</dbReference>
<dbReference type="SUPFAM" id="SSF81383">
    <property type="entry name" value="F-box domain"/>
    <property type="match status" value="1"/>
</dbReference>
<evidence type="ECO:0000313" key="5">
    <source>
        <dbReference type="Proteomes" id="UP000822688"/>
    </source>
</evidence>
<dbReference type="Proteomes" id="UP000822688">
    <property type="component" value="Chromosome 8"/>
</dbReference>
<dbReference type="PANTHER" id="PTHR46344">
    <property type="entry name" value="OS02G0202900 PROTEIN"/>
    <property type="match status" value="1"/>
</dbReference>
<dbReference type="Pfam" id="PF01344">
    <property type="entry name" value="Kelch_1"/>
    <property type="match status" value="1"/>
</dbReference>
<dbReference type="InterPro" id="IPR015915">
    <property type="entry name" value="Kelch-typ_b-propeller"/>
</dbReference>
<dbReference type="SUPFAM" id="SSF117281">
    <property type="entry name" value="Kelch motif"/>
    <property type="match status" value="1"/>
</dbReference>
<dbReference type="InterPro" id="IPR006652">
    <property type="entry name" value="Kelch_1"/>
</dbReference>